<dbReference type="RefSeq" id="WP_347336894.1">
    <property type="nucleotide sequence ID" value="NZ_FMZW01000027.1"/>
</dbReference>
<organism evidence="2 3">
    <name type="scientific">Bradyrhizobium brasilense</name>
    <dbReference type="NCBI Taxonomy" id="1419277"/>
    <lineage>
        <taxon>Bacteria</taxon>
        <taxon>Pseudomonadati</taxon>
        <taxon>Pseudomonadota</taxon>
        <taxon>Alphaproteobacteria</taxon>
        <taxon>Hyphomicrobiales</taxon>
        <taxon>Nitrobacteraceae</taxon>
        <taxon>Bradyrhizobium</taxon>
    </lineage>
</organism>
<evidence type="ECO:0000256" key="1">
    <source>
        <dbReference type="SAM" id="SignalP"/>
    </source>
</evidence>
<evidence type="ECO:0000313" key="3">
    <source>
        <dbReference type="Proteomes" id="UP000199245"/>
    </source>
</evidence>
<keyword evidence="1" id="KW-0732">Signal</keyword>
<dbReference type="AlphaFoldDB" id="A0A1G7DEB8"/>
<feature type="chain" id="PRO_5011752590" evidence="1">
    <location>
        <begin position="30"/>
        <end position="346"/>
    </location>
</feature>
<accession>A0A1G7DEB8</accession>
<dbReference type="InterPro" id="IPR025737">
    <property type="entry name" value="FApF"/>
</dbReference>
<dbReference type="Proteomes" id="UP000199245">
    <property type="component" value="Unassembled WGS sequence"/>
</dbReference>
<feature type="signal peptide" evidence="1">
    <location>
        <begin position="1"/>
        <end position="29"/>
    </location>
</feature>
<reference evidence="2 3" key="1">
    <citation type="submission" date="2016-10" db="EMBL/GenBank/DDBJ databases">
        <authorList>
            <person name="de Groot N.N."/>
        </authorList>
    </citation>
    <scope>NUCLEOTIDE SEQUENCE [LARGE SCALE GENOMIC DNA]</scope>
    <source>
        <strain evidence="2 3">R5</strain>
    </source>
</reference>
<name>A0A1G7DEB8_9BRAD</name>
<dbReference type="EMBL" id="FMZW01000027">
    <property type="protein sequence ID" value="SDE49380.1"/>
    <property type="molecule type" value="Genomic_DNA"/>
</dbReference>
<gene>
    <name evidence="2" type="ORF">SAMN05216337_102778</name>
</gene>
<sequence length="346" mass="36469">MTMVKHHKRTVLGIVGALALSAMPRTALADAGGVNFWLPGAFASLTAAPAMPGWAYETIYIHLDQSANAGKNFVIGNRVPGSVVAGLNAHADVLAEGFTYTWAQSVLGGQAAVTFLAAPGNIGVGVDATLTGPRGNTVSGVATDNRNTVSDVFYQGTLKWNQGVNNEMVYIFGNIPSGTYDSSRLANLSFGFTAIDVGGAYTYLNPETGQEFSVLAGVTYNGMNKDLQYQNGIDFHVDWGLSKFVAKNVHVGVAGYYFQQLTGDSGAGATLGDFKGRVAGIGPQVGFIFPVADGYQGYLNLRGYKDFAAENRPEGDVPALAGRAGRYTDQADRAQILAEANDEPDE</sequence>
<evidence type="ECO:0000313" key="2">
    <source>
        <dbReference type="EMBL" id="SDE49380.1"/>
    </source>
</evidence>
<protein>
    <submittedName>
        <fullName evidence="2">Uncharacterized conserved protein</fullName>
    </submittedName>
</protein>
<proteinExistence type="predicted"/>
<dbReference type="Pfam" id="PF13557">
    <property type="entry name" value="Phenol_MetA_deg"/>
    <property type="match status" value="1"/>
</dbReference>